<dbReference type="PANTHER" id="PTHR31102:SF5">
    <property type="entry name" value="SLC9B1-LIKE PROTEIN SLC9B1P1-RELATED"/>
    <property type="match status" value="1"/>
</dbReference>
<keyword evidence="4 8" id="KW-0812">Transmembrane</keyword>
<comment type="subcellular location">
    <subcellularLocation>
        <location evidence="1">Cell membrane</location>
        <topology evidence="1">Multi-pass membrane protein</topology>
    </subcellularLocation>
</comment>
<gene>
    <name evidence="11" type="primary">SLC9B1</name>
</gene>
<feature type="transmembrane region" description="Helical" evidence="8">
    <location>
        <begin position="66"/>
        <end position="87"/>
    </location>
</feature>
<feature type="transmembrane region" description="Helical" evidence="8">
    <location>
        <begin position="5"/>
        <end position="23"/>
    </location>
</feature>
<feature type="transmembrane region" description="Helical" evidence="8">
    <location>
        <begin position="218"/>
        <end position="243"/>
    </location>
</feature>
<feature type="domain" description="Cation/H+ exchanger transmembrane" evidence="9">
    <location>
        <begin position="55"/>
        <end position="421"/>
    </location>
</feature>
<dbReference type="GO" id="GO:0015297">
    <property type="term" value="F:antiporter activity"/>
    <property type="evidence" value="ECO:0007669"/>
    <property type="project" value="InterPro"/>
</dbReference>
<evidence type="ECO:0000313" key="10">
    <source>
        <dbReference type="Proteomes" id="UP000248480"/>
    </source>
</evidence>
<dbReference type="InterPro" id="IPR051843">
    <property type="entry name" value="CPA1_transporter"/>
</dbReference>
<dbReference type="Gene3D" id="1.20.1530.20">
    <property type="match status" value="1"/>
</dbReference>
<keyword evidence="6" id="KW-0915">Sodium</keyword>
<dbReference type="GO" id="GO:1902600">
    <property type="term" value="P:proton transmembrane transport"/>
    <property type="evidence" value="ECO:0007669"/>
    <property type="project" value="InterPro"/>
</dbReference>
<evidence type="ECO:0000256" key="1">
    <source>
        <dbReference type="ARBA" id="ARBA00004651"/>
    </source>
</evidence>
<feature type="transmembrane region" description="Helical" evidence="8">
    <location>
        <begin position="278"/>
        <end position="297"/>
    </location>
</feature>
<dbReference type="InterPro" id="IPR006153">
    <property type="entry name" value="Cation/H_exchanger_TM"/>
</dbReference>
<evidence type="ECO:0000256" key="6">
    <source>
        <dbReference type="ARBA" id="ARBA00023053"/>
    </source>
</evidence>
<dbReference type="GeneID" id="101352125"/>
<keyword evidence="3" id="KW-1003">Cell membrane</keyword>
<evidence type="ECO:0000256" key="8">
    <source>
        <dbReference type="SAM" id="Phobius"/>
    </source>
</evidence>
<feature type="transmembrane region" description="Helical" evidence="8">
    <location>
        <begin position="411"/>
        <end position="431"/>
    </location>
</feature>
<evidence type="ECO:0000313" key="11">
    <source>
        <dbReference type="RefSeq" id="XP_023590475.1"/>
    </source>
</evidence>
<feature type="transmembrane region" description="Helical" evidence="8">
    <location>
        <begin position="255"/>
        <end position="272"/>
    </location>
</feature>
<dbReference type="CTD" id="150159"/>
<accession>A0A2Y9R4S2</accession>
<evidence type="ECO:0000259" key="9">
    <source>
        <dbReference type="Pfam" id="PF00999"/>
    </source>
</evidence>
<evidence type="ECO:0000256" key="2">
    <source>
        <dbReference type="ARBA" id="ARBA00007367"/>
    </source>
</evidence>
<dbReference type="KEGG" id="tmu:101352125"/>
<keyword evidence="7 8" id="KW-0472">Membrane</keyword>
<dbReference type="FunFam" id="1.20.1530.20:FF:000012">
    <property type="entry name" value="sodium/hydrogen exchanger 9B2 isoform X1"/>
    <property type="match status" value="1"/>
</dbReference>
<feature type="transmembrane region" description="Helical" evidence="8">
    <location>
        <begin position="35"/>
        <end position="54"/>
    </location>
</feature>
<dbReference type="FunCoup" id="A0A2Y9R4S2">
    <property type="interactions" value="2"/>
</dbReference>
<dbReference type="Proteomes" id="UP000248480">
    <property type="component" value="Unplaced"/>
</dbReference>
<dbReference type="AlphaFoldDB" id="A0A2Y9R4S2"/>
<dbReference type="PANTHER" id="PTHR31102">
    <property type="match status" value="1"/>
</dbReference>
<dbReference type="Pfam" id="PF00999">
    <property type="entry name" value="Na_H_Exchanger"/>
    <property type="match status" value="1"/>
</dbReference>
<keyword evidence="5 8" id="KW-1133">Transmembrane helix</keyword>
<evidence type="ECO:0000256" key="5">
    <source>
        <dbReference type="ARBA" id="ARBA00022989"/>
    </source>
</evidence>
<organism evidence="10 11">
    <name type="scientific">Trichechus manatus latirostris</name>
    <name type="common">Florida manatee</name>
    <dbReference type="NCBI Taxonomy" id="127582"/>
    <lineage>
        <taxon>Eukaryota</taxon>
        <taxon>Metazoa</taxon>
        <taxon>Chordata</taxon>
        <taxon>Craniata</taxon>
        <taxon>Vertebrata</taxon>
        <taxon>Euteleostomi</taxon>
        <taxon>Mammalia</taxon>
        <taxon>Eutheria</taxon>
        <taxon>Afrotheria</taxon>
        <taxon>Sirenia</taxon>
        <taxon>Trichechidae</taxon>
        <taxon>Trichechus</taxon>
    </lineage>
</organism>
<sequence length="454" mass="49032">MPLTFSFFSGAILIMFWCVIWSFSGSEVLPGGSLFGLLIIFYCAILGGKLLEVIKIPSVPQLPPLLGMLLAGFILRNIPFLSQYIYISSTWSSNLRNTALTIILIRAGLGLDPEALKHLKTVCLRLSMGPCLIETCSAAVFSHLIMKFPWKWAFLLGFVVGAVSPAIVVPSMLLLQEDGYGIEKGIPTLLIAASSLDDILAITGFNACMGIVFSSGNILHILLVSLLEVSIGVVLGAVLGYFLRYFPSRDQTKLPWKRAFLVLVMCVSAVLGSQRIGLHGAGGLCTLVLTFVSGIYWSREKIRVQKIVAATWNIFQPLLFGLVGSEVSVSSLPSSAIGVCVATLSLALLARIFATFLLMCFAGFSFKEKVFIALAWMPKAAVQAVLGPLALESARISAHHLEGYAMDVMTLAFLSILISAPNGALLIGILGPKMLTRTDPRHYKKSVGTLLIHH</sequence>
<feature type="transmembrane region" description="Helical" evidence="8">
    <location>
        <begin position="336"/>
        <end position="358"/>
    </location>
</feature>
<reference evidence="11" key="1">
    <citation type="submission" date="2025-08" db="UniProtKB">
        <authorList>
            <consortium name="RefSeq"/>
        </authorList>
    </citation>
    <scope>IDENTIFICATION</scope>
</reference>
<keyword evidence="10" id="KW-1185">Reference proteome</keyword>
<feature type="transmembrane region" description="Helical" evidence="8">
    <location>
        <begin position="152"/>
        <end position="175"/>
    </location>
</feature>
<dbReference type="RefSeq" id="XP_023590475.1">
    <property type="nucleotide sequence ID" value="XM_023734707.1"/>
</dbReference>
<dbReference type="GO" id="GO:0005886">
    <property type="term" value="C:plasma membrane"/>
    <property type="evidence" value="ECO:0007669"/>
    <property type="project" value="UniProtKB-SubCell"/>
</dbReference>
<evidence type="ECO:0000256" key="3">
    <source>
        <dbReference type="ARBA" id="ARBA00022475"/>
    </source>
</evidence>
<protein>
    <submittedName>
        <fullName evidence="11">Sodium/hydrogen exchanger 9B1</fullName>
    </submittedName>
</protein>
<proteinExistence type="inferred from homology"/>
<comment type="similarity">
    <text evidence="2">Belongs to the monovalent cation:proton antiporter 1 (CPA1) transporter (TC 2.A.36) family.</text>
</comment>
<dbReference type="InterPro" id="IPR038770">
    <property type="entry name" value="Na+/solute_symporter_sf"/>
</dbReference>
<evidence type="ECO:0000256" key="4">
    <source>
        <dbReference type="ARBA" id="ARBA00022692"/>
    </source>
</evidence>
<dbReference type="InParanoid" id="A0A2Y9R4S2"/>
<evidence type="ECO:0000256" key="7">
    <source>
        <dbReference type="ARBA" id="ARBA00023136"/>
    </source>
</evidence>
<name>A0A2Y9R4S2_TRIMA</name>